<dbReference type="Proteomes" id="UP000215459">
    <property type="component" value="Unassembled WGS sequence"/>
</dbReference>
<dbReference type="PANTHER" id="PTHR43546:SF3">
    <property type="entry name" value="UPF0173 METAL-DEPENDENT HYDROLASE MJ1163"/>
    <property type="match status" value="1"/>
</dbReference>
<dbReference type="InterPro" id="IPR001279">
    <property type="entry name" value="Metallo-B-lactamas"/>
</dbReference>
<gene>
    <name evidence="4" type="ORF">CHM34_06260</name>
</gene>
<dbReference type="InterPro" id="IPR022877">
    <property type="entry name" value="UPF0173"/>
</dbReference>
<accession>A0A235B7Z8</accession>
<keyword evidence="5" id="KW-1185">Reference proteome</keyword>
<comment type="similarity">
    <text evidence="2">Belongs to the UPF0173 family.</text>
</comment>
<protein>
    <recommendedName>
        <fullName evidence="2">UPF0173 metal-dependent hydrolase CHM34_06260</fullName>
    </recommendedName>
</protein>
<dbReference type="SUPFAM" id="SSF56281">
    <property type="entry name" value="Metallo-hydrolase/oxidoreductase"/>
    <property type="match status" value="1"/>
</dbReference>
<dbReference type="InterPro" id="IPR050114">
    <property type="entry name" value="UPF0173_UPF0282_UlaG_hydrolase"/>
</dbReference>
<reference evidence="4 5" key="1">
    <citation type="submission" date="2017-07" db="EMBL/GenBank/DDBJ databases">
        <title>The genome sequence of Paludifilum halophilum highlights mechanisms for microbial adaptation to high salt environemnts.</title>
        <authorList>
            <person name="Belbahri L."/>
        </authorList>
    </citation>
    <scope>NUCLEOTIDE SEQUENCE [LARGE SCALE GENOMIC DNA]</scope>
    <source>
        <strain evidence="4 5">DSM 102817</strain>
    </source>
</reference>
<evidence type="ECO:0000259" key="3">
    <source>
        <dbReference type="SMART" id="SM00849"/>
    </source>
</evidence>
<evidence type="ECO:0000313" key="5">
    <source>
        <dbReference type="Proteomes" id="UP000215459"/>
    </source>
</evidence>
<evidence type="ECO:0000313" key="4">
    <source>
        <dbReference type="EMBL" id="OYD08433.1"/>
    </source>
</evidence>
<keyword evidence="1 2" id="KW-0378">Hydrolase</keyword>
<dbReference type="EMBL" id="NOWF01000003">
    <property type="protein sequence ID" value="OYD08433.1"/>
    <property type="molecule type" value="Genomic_DNA"/>
</dbReference>
<feature type="domain" description="Metallo-beta-lactamase" evidence="3">
    <location>
        <begin position="12"/>
        <end position="198"/>
    </location>
</feature>
<dbReference type="InterPro" id="IPR036866">
    <property type="entry name" value="RibonucZ/Hydroxyglut_hydro"/>
</dbReference>
<evidence type="ECO:0000256" key="2">
    <source>
        <dbReference type="HAMAP-Rule" id="MF_00457"/>
    </source>
</evidence>
<dbReference type="SMART" id="SM00849">
    <property type="entry name" value="Lactamase_B"/>
    <property type="match status" value="1"/>
</dbReference>
<evidence type="ECO:0000256" key="1">
    <source>
        <dbReference type="ARBA" id="ARBA00022801"/>
    </source>
</evidence>
<dbReference type="NCBIfam" id="NF001911">
    <property type="entry name" value="PRK00685.1"/>
    <property type="match status" value="1"/>
</dbReference>
<dbReference type="Pfam" id="PF12706">
    <property type="entry name" value="Lactamase_B_2"/>
    <property type="match status" value="1"/>
</dbReference>
<comment type="caution">
    <text evidence="4">The sequence shown here is derived from an EMBL/GenBank/DDBJ whole genome shotgun (WGS) entry which is preliminary data.</text>
</comment>
<dbReference type="GO" id="GO:0016787">
    <property type="term" value="F:hydrolase activity"/>
    <property type="evidence" value="ECO:0007669"/>
    <property type="project" value="UniProtKB-UniRule"/>
</dbReference>
<dbReference type="AlphaFoldDB" id="A0A235B7Z8"/>
<dbReference type="HAMAP" id="MF_00457">
    <property type="entry name" value="UPF0173"/>
    <property type="match status" value="1"/>
</dbReference>
<proteinExistence type="inferred from homology"/>
<dbReference type="PANTHER" id="PTHR43546">
    <property type="entry name" value="UPF0173 METAL-DEPENDENT HYDROLASE MJ1163-RELATED"/>
    <property type="match status" value="1"/>
</dbReference>
<dbReference type="Gene3D" id="3.60.15.10">
    <property type="entry name" value="Ribonuclease Z/Hydroxyacylglutathione hydrolase-like"/>
    <property type="match status" value="1"/>
</dbReference>
<sequence length="234" mass="25817">MEGCRLHIQFHGQSCFEIHHEGTRLIIDPFLKGNPKAKSKPEDIKTDYILLTHGHGDHVGDTVEIAKRNGATVIAPFELANWIGWQGVDVHPMHIGGAHSFDFGRVKLTPAFHGSGFIDEENKEIIYLGMPAGILLMLGEKTIYHAGDTALFSDMKLIGMKSGVDLAFLPIGDNFTMGPEDALLAAEWVGANTVIPMHYNTFPLIEQDGEDFVRRLKEKGIDGVALEVGNRIEF</sequence>
<dbReference type="OrthoDB" id="9789133at2"/>
<name>A0A235B7Z8_9BACL</name>
<organism evidence="4 5">
    <name type="scientific">Paludifilum halophilum</name>
    <dbReference type="NCBI Taxonomy" id="1642702"/>
    <lineage>
        <taxon>Bacteria</taxon>
        <taxon>Bacillati</taxon>
        <taxon>Bacillota</taxon>
        <taxon>Bacilli</taxon>
        <taxon>Bacillales</taxon>
        <taxon>Thermoactinomycetaceae</taxon>
        <taxon>Paludifilum</taxon>
    </lineage>
</organism>